<name>A0A563DD43_9FLAO</name>
<dbReference type="OrthoDB" id="978751at2"/>
<protein>
    <recommendedName>
        <fullName evidence="3">Lipoprotein</fullName>
    </recommendedName>
</protein>
<comment type="caution">
    <text evidence="1">The sequence shown here is derived from an EMBL/GenBank/DDBJ whole genome shotgun (WGS) entry which is preliminary data.</text>
</comment>
<proteinExistence type="predicted"/>
<organism evidence="1 2">
    <name type="scientific">Apibacter muscae</name>
    <dbReference type="NCBI Taxonomy" id="2509004"/>
    <lineage>
        <taxon>Bacteria</taxon>
        <taxon>Pseudomonadati</taxon>
        <taxon>Bacteroidota</taxon>
        <taxon>Flavobacteriia</taxon>
        <taxon>Flavobacteriales</taxon>
        <taxon>Weeksellaceae</taxon>
        <taxon>Apibacter</taxon>
    </lineage>
</organism>
<dbReference type="EMBL" id="SELH01000021">
    <property type="protein sequence ID" value="TWP27861.1"/>
    <property type="molecule type" value="Genomic_DNA"/>
</dbReference>
<keyword evidence="2" id="KW-1185">Reference proteome</keyword>
<dbReference type="Proteomes" id="UP000319499">
    <property type="component" value="Unassembled WGS sequence"/>
</dbReference>
<reference evidence="1 2" key="1">
    <citation type="submission" date="2019-02" db="EMBL/GenBank/DDBJ databases">
        <title>Apibacter muscae sp. nov.: a novel member of the house fly microbiota.</title>
        <authorList>
            <person name="Park R."/>
        </authorList>
    </citation>
    <scope>NUCLEOTIDE SEQUENCE [LARGE SCALE GENOMIC DNA]</scope>
    <source>
        <strain evidence="1 2">AL1</strain>
    </source>
</reference>
<dbReference type="PROSITE" id="PS51257">
    <property type="entry name" value="PROKAR_LIPOPROTEIN"/>
    <property type="match status" value="1"/>
</dbReference>
<evidence type="ECO:0008006" key="3">
    <source>
        <dbReference type="Google" id="ProtNLM"/>
    </source>
</evidence>
<evidence type="ECO:0000313" key="2">
    <source>
        <dbReference type="Proteomes" id="UP000319499"/>
    </source>
</evidence>
<evidence type="ECO:0000313" key="1">
    <source>
        <dbReference type="EMBL" id="TWP27861.1"/>
    </source>
</evidence>
<gene>
    <name evidence="1" type="ORF">ETU09_06530</name>
</gene>
<sequence>MKNCKIFLLFILSPFLISCFEILEEVDMNADGSGEMTMTINLSQSKNKIASIMLLDSINGYKVPSKKDIQQDINGLSTKLKNIAGISNVKTTTDFTNYIVSVSFSFSDVSVLNKASKDIFAAYKMKVEETPVYSYNKTSKTFNYDYKNGNKEAYNKLKAADKEVFKNATYTQIYRFTSTIEKSNNAQAKISKSKKAIMQKSLILDLINNKVNISNQIKLN</sequence>
<dbReference type="AlphaFoldDB" id="A0A563DD43"/>
<accession>A0A563DD43</accession>